<reference evidence="1 2" key="1">
    <citation type="submission" date="2014-04" db="EMBL/GenBank/DDBJ databases">
        <authorList>
            <consortium name="DOE Joint Genome Institute"/>
            <person name="Kuo A."/>
            <person name="Ruytinx J."/>
            <person name="Rineau F."/>
            <person name="Colpaert J."/>
            <person name="Kohler A."/>
            <person name="Nagy L.G."/>
            <person name="Floudas D."/>
            <person name="Copeland A."/>
            <person name="Barry K.W."/>
            <person name="Cichocki N."/>
            <person name="Veneault-Fourrey C."/>
            <person name="LaButti K."/>
            <person name="Lindquist E.A."/>
            <person name="Lipzen A."/>
            <person name="Lundell T."/>
            <person name="Morin E."/>
            <person name="Murat C."/>
            <person name="Sun H."/>
            <person name="Tunlid A."/>
            <person name="Henrissat B."/>
            <person name="Grigoriev I.V."/>
            <person name="Hibbett D.S."/>
            <person name="Martin F."/>
            <person name="Nordberg H.P."/>
            <person name="Cantor M.N."/>
            <person name="Hua S.X."/>
        </authorList>
    </citation>
    <scope>NUCLEOTIDE SEQUENCE [LARGE SCALE GENOMIC DNA]</scope>
    <source>
        <strain evidence="1 2">UH-Slu-Lm8-n1</strain>
    </source>
</reference>
<sequence>NSLSASKKVLFVISIRAYASNICAPQAEVLGEILYCGPFNPWVNFRQPSQDFIMRIPQSMSNGSVLLTVSHFALIGAGPRPWMELKNVSVAVN</sequence>
<dbReference type="HOGENOM" id="CLU_137500_1_2_1"/>
<reference evidence="2" key="2">
    <citation type="submission" date="2015-01" db="EMBL/GenBank/DDBJ databases">
        <title>Evolutionary Origins and Diversification of the Mycorrhizal Mutualists.</title>
        <authorList>
            <consortium name="DOE Joint Genome Institute"/>
            <consortium name="Mycorrhizal Genomics Consortium"/>
            <person name="Kohler A."/>
            <person name="Kuo A."/>
            <person name="Nagy L.G."/>
            <person name="Floudas D."/>
            <person name="Copeland A."/>
            <person name="Barry K.W."/>
            <person name="Cichocki N."/>
            <person name="Veneault-Fourrey C."/>
            <person name="LaButti K."/>
            <person name="Lindquist E.A."/>
            <person name="Lipzen A."/>
            <person name="Lundell T."/>
            <person name="Morin E."/>
            <person name="Murat C."/>
            <person name="Riley R."/>
            <person name="Ohm R."/>
            <person name="Sun H."/>
            <person name="Tunlid A."/>
            <person name="Henrissat B."/>
            <person name="Grigoriev I.V."/>
            <person name="Hibbett D.S."/>
            <person name="Martin F."/>
        </authorList>
    </citation>
    <scope>NUCLEOTIDE SEQUENCE [LARGE SCALE GENOMIC DNA]</scope>
    <source>
        <strain evidence="2">UH-Slu-Lm8-n1</strain>
    </source>
</reference>
<feature type="non-terminal residue" evidence="1">
    <location>
        <position position="1"/>
    </location>
</feature>
<dbReference type="InParanoid" id="A0A0D0APW3"/>
<dbReference type="EMBL" id="KN835830">
    <property type="protein sequence ID" value="KIK33983.1"/>
    <property type="molecule type" value="Genomic_DNA"/>
</dbReference>
<accession>A0A0D0APW3</accession>
<evidence type="ECO:0000313" key="1">
    <source>
        <dbReference type="EMBL" id="KIK33983.1"/>
    </source>
</evidence>
<evidence type="ECO:0000313" key="2">
    <source>
        <dbReference type="Proteomes" id="UP000054485"/>
    </source>
</evidence>
<gene>
    <name evidence="1" type="ORF">CY34DRAFT_98720</name>
</gene>
<keyword evidence="2" id="KW-1185">Reference proteome</keyword>
<dbReference type="OrthoDB" id="2841294at2759"/>
<protein>
    <submittedName>
        <fullName evidence="1">Uncharacterized protein</fullName>
    </submittedName>
</protein>
<organism evidence="1 2">
    <name type="scientific">Suillus luteus UH-Slu-Lm8-n1</name>
    <dbReference type="NCBI Taxonomy" id="930992"/>
    <lineage>
        <taxon>Eukaryota</taxon>
        <taxon>Fungi</taxon>
        <taxon>Dikarya</taxon>
        <taxon>Basidiomycota</taxon>
        <taxon>Agaricomycotina</taxon>
        <taxon>Agaricomycetes</taxon>
        <taxon>Agaricomycetidae</taxon>
        <taxon>Boletales</taxon>
        <taxon>Suillineae</taxon>
        <taxon>Suillaceae</taxon>
        <taxon>Suillus</taxon>
    </lineage>
</organism>
<proteinExistence type="predicted"/>
<dbReference type="Proteomes" id="UP000054485">
    <property type="component" value="Unassembled WGS sequence"/>
</dbReference>
<dbReference type="AlphaFoldDB" id="A0A0D0APW3"/>
<name>A0A0D0APW3_9AGAM</name>